<gene>
    <name evidence="1" type="ORF">SISSUDRAFT_1060468</name>
</gene>
<keyword evidence="2" id="KW-1185">Reference proteome</keyword>
<dbReference type="AlphaFoldDB" id="A0A166F4A0"/>
<evidence type="ECO:0000313" key="2">
    <source>
        <dbReference type="Proteomes" id="UP000076798"/>
    </source>
</evidence>
<evidence type="ECO:0000313" key="1">
    <source>
        <dbReference type="EMBL" id="KZT40262.1"/>
    </source>
</evidence>
<name>A0A166F4A0_9AGAM</name>
<dbReference type="Proteomes" id="UP000076798">
    <property type="component" value="Unassembled WGS sequence"/>
</dbReference>
<organism evidence="1 2">
    <name type="scientific">Sistotremastrum suecicum HHB10207 ss-3</name>
    <dbReference type="NCBI Taxonomy" id="1314776"/>
    <lineage>
        <taxon>Eukaryota</taxon>
        <taxon>Fungi</taxon>
        <taxon>Dikarya</taxon>
        <taxon>Basidiomycota</taxon>
        <taxon>Agaricomycotina</taxon>
        <taxon>Agaricomycetes</taxon>
        <taxon>Sistotremastrales</taxon>
        <taxon>Sistotremastraceae</taxon>
        <taxon>Sistotremastrum</taxon>
    </lineage>
</organism>
<protein>
    <submittedName>
        <fullName evidence="1">Uncharacterized protein</fullName>
    </submittedName>
</protein>
<reference evidence="1 2" key="1">
    <citation type="journal article" date="2016" name="Mol. Biol. Evol.">
        <title>Comparative Genomics of Early-Diverging Mushroom-Forming Fungi Provides Insights into the Origins of Lignocellulose Decay Capabilities.</title>
        <authorList>
            <person name="Nagy L.G."/>
            <person name="Riley R."/>
            <person name="Tritt A."/>
            <person name="Adam C."/>
            <person name="Daum C."/>
            <person name="Floudas D."/>
            <person name="Sun H."/>
            <person name="Yadav J.S."/>
            <person name="Pangilinan J."/>
            <person name="Larsson K.H."/>
            <person name="Matsuura K."/>
            <person name="Barry K."/>
            <person name="Labutti K."/>
            <person name="Kuo R."/>
            <person name="Ohm R.A."/>
            <person name="Bhattacharya S.S."/>
            <person name="Shirouzu T."/>
            <person name="Yoshinaga Y."/>
            <person name="Martin F.M."/>
            <person name="Grigoriev I.V."/>
            <person name="Hibbett D.S."/>
        </authorList>
    </citation>
    <scope>NUCLEOTIDE SEQUENCE [LARGE SCALE GENOMIC DNA]</scope>
    <source>
        <strain evidence="1 2">HHB10207 ss-3</strain>
    </source>
</reference>
<proteinExistence type="predicted"/>
<accession>A0A166F4A0</accession>
<dbReference type="EMBL" id="KV428035">
    <property type="protein sequence ID" value="KZT40262.1"/>
    <property type="molecule type" value="Genomic_DNA"/>
</dbReference>
<sequence length="78" mass="8701">MAQAAQLEQQIILNLAFLVQKYSETHPTIQTEAGRVTQSINKGVMLTHQELDFLLDPLTSFEEKGINVSPGDYTFGAY</sequence>